<keyword evidence="1" id="KW-0472">Membrane</keyword>
<accession>A0A1G8FZI7</accession>
<evidence type="ECO:0000313" key="3">
    <source>
        <dbReference type="Proteomes" id="UP000199017"/>
    </source>
</evidence>
<dbReference type="AlphaFoldDB" id="A0A1G8FZI7"/>
<dbReference type="EMBL" id="FNDU01000003">
    <property type="protein sequence ID" value="SDH87525.1"/>
    <property type="molecule type" value="Genomic_DNA"/>
</dbReference>
<protein>
    <submittedName>
        <fullName evidence="2">Uncharacterized protein</fullName>
    </submittedName>
</protein>
<keyword evidence="3" id="KW-1185">Reference proteome</keyword>
<organism evidence="2 3">
    <name type="scientific">Alteribacillus bidgolensis</name>
    <dbReference type="NCBI Taxonomy" id="930129"/>
    <lineage>
        <taxon>Bacteria</taxon>
        <taxon>Bacillati</taxon>
        <taxon>Bacillota</taxon>
        <taxon>Bacilli</taxon>
        <taxon>Bacillales</taxon>
        <taxon>Bacillaceae</taxon>
        <taxon>Alteribacillus</taxon>
    </lineage>
</organism>
<dbReference type="OrthoDB" id="2970258at2"/>
<feature type="transmembrane region" description="Helical" evidence="1">
    <location>
        <begin position="6"/>
        <end position="22"/>
    </location>
</feature>
<sequence length="74" mass="8869">MKILDVLGITVIMVWVYFYEWPRIEKNQKKERRTFVVLTIIGWSLAILLVFFPDIPGPTDFIREIFKPIEKWLG</sequence>
<dbReference type="STRING" id="930129.SAMN05216352_103157"/>
<reference evidence="2 3" key="1">
    <citation type="submission" date="2016-10" db="EMBL/GenBank/DDBJ databases">
        <authorList>
            <person name="de Groot N.N."/>
        </authorList>
    </citation>
    <scope>NUCLEOTIDE SEQUENCE [LARGE SCALE GENOMIC DNA]</scope>
    <source>
        <strain evidence="3">P4B,CCM 7963,CECT 7998,DSM 25260,IBRC-M 10614,KCTC 13821</strain>
    </source>
</reference>
<name>A0A1G8FZI7_9BACI</name>
<evidence type="ECO:0000256" key="1">
    <source>
        <dbReference type="SAM" id="Phobius"/>
    </source>
</evidence>
<keyword evidence="1" id="KW-0812">Transmembrane</keyword>
<proteinExistence type="predicted"/>
<dbReference type="RefSeq" id="WP_091582543.1">
    <property type="nucleotide sequence ID" value="NZ_FNDU01000003.1"/>
</dbReference>
<keyword evidence="1" id="KW-1133">Transmembrane helix</keyword>
<feature type="transmembrane region" description="Helical" evidence="1">
    <location>
        <begin position="34"/>
        <end position="52"/>
    </location>
</feature>
<gene>
    <name evidence="2" type="ORF">SAMN05216352_103157</name>
</gene>
<dbReference type="Proteomes" id="UP000199017">
    <property type="component" value="Unassembled WGS sequence"/>
</dbReference>
<evidence type="ECO:0000313" key="2">
    <source>
        <dbReference type="EMBL" id="SDH87525.1"/>
    </source>
</evidence>